<evidence type="ECO:0000313" key="4">
    <source>
        <dbReference type="Proteomes" id="UP000007963"/>
    </source>
</evidence>
<protein>
    <submittedName>
        <fullName evidence="3">Uncharacterized protein</fullName>
    </submittedName>
</protein>
<keyword evidence="2" id="KW-0732">Signal</keyword>
<accession>Q0CWG3</accession>
<dbReference type="VEuPathDB" id="FungiDB:ATEG_01971"/>
<dbReference type="EMBL" id="CH476596">
    <property type="protein sequence ID" value="EAU36933.1"/>
    <property type="molecule type" value="Genomic_DNA"/>
</dbReference>
<dbReference type="OrthoDB" id="4476768at2759"/>
<dbReference type="RefSeq" id="XP_001211149.1">
    <property type="nucleotide sequence ID" value="XM_001211149.1"/>
</dbReference>
<dbReference type="GeneID" id="4316528"/>
<sequence>MVVMLDVVVVIIISLSPPSLYKPRNTQFPCGSSKLRINVTVHQDFVYQIHTFQSTAIIMQSARETAARFGETVQQKMPSTLQPQQGRSKIPDWNTEEKLETTLDKDGNPVPDRSFTDGEKMMKGSQGPDEADAYEAATADFK</sequence>
<dbReference type="HOGENOM" id="CLU_1815414_0_0_1"/>
<reference evidence="4" key="1">
    <citation type="submission" date="2005-09" db="EMBL/GenBank/DDBJ databases">
        <title>Annotation of the Aspergillus terreus NIH2624 genome.</title>
        <authorList>
            <person name="Birren B.W."/>
            <person name="Lander E.S."/>
            <person name="Galagan J.E."/>
            <person name="Nusbaum C."/>
            <person name="Devon K."/>
            <person name="Henn M."/>
            <person name="Ma L.-J."/>
            <person name="Jaffe D.B."/>
            <person name="Butler J."/>
            <person name="Alvarez P."/>
            <person name="Gnerre S."/>
            <person name="Grabherr M."/>
            <person name="Kleber M."/>
            <person name="Mauceli E.W."/>
            <person name="Brockman W."/>
            <person name="Rounsley S."/>
            <person name="Young S.K."/>
            <person name="LaButti K."/>
            <person name="Pushparaj V."/>
            <person name="DeCaprio D."/>
            <person name="Crawford M."/>
            <person name="Koehrsen M."/>
            <person name="Engels R."/>
            <person name="Montgomery P."/>
            <person name="Pearson M."/>
            <person name="Howarth C."/>
            <person name="Larson L."/>
            <person name="Luoma S."/>
            <person name="White J."/>
            <person name="Alvarado L."/>
            <person name="Kodira C.D."/>
            <person name="Zeng Q."/>
            <person name="Oleary S."/>
            <person name="Yandava C."/>
            <person name="Denning D.W."/>
            <person name="Nierman W.C."/>
            <person name="Milne T."/>
            <person name="Madden K."/>
        </authorList>
    </citation>
    <scope>NUCLEOTIDE SEQUENCE [LARGE SCALE GENOMIC DNA]</scope>
    <source>
        <strain evidence="4">NIH 2624 / FGSC A1156</strain>
    </source>
</reference>
<gene>
    <name evidence="3" type="ORF">ATEG_01971</name>
</gene>
<feature type="chain" id="PRO_5004170507" evidence="2">
    <location>
        <begin position="22"/>
        <end position="142"/>
    </location>
</feature>
<evidence type="ECO:0000313" key="3">
    <source>
        <dbReference type="EMBL" id="EAU36933.1"/>
    </source>
</evidence>
<proteinExistence type="predicted"/>
<dbReference type="AlphaFoldDB" id="Q0CWG3"/>
<evidence type="ECO:0000256" key="1">
    <source>
        <dbReference type="SAM" id="MobiDB-lite"/>
    </source>
</evidence>
<feature type="signal peptide" evidence="2">
    <location>
        <begin position="1"/>
        <end position="21"/>
    </location>
</feature>
<evidence type="ECO:0000256" key="2">
    <source>
        <dbReference type="SAM" id="SignalP"/>
    </source>
</evidence>
<dbReference type="Proteomes" id="UP000007963">
    <property type="component" value="Unassembled WGS sequence"/>
</dbReference>
<organism evidence="3 4">
    <name type="scientific">Aspergillus terreus (strain NIH 2624 / FGSC A1156)</name>
    <dbReference type="NCBI Taxonomy" id="341663"/>
    <lineage>
        <taxon>Eukaryota</taxon>
        <taxon>Fungi</taxon>
        <taxon>Dikarya</taxon>
        <taxon>Ascomycota</taxon>
        <taxon>Pezizomycotina</taxon>
        <taxon>Eurotiomycetes</taxon>
        <taxon>Eurotiomycetidae</taxon>
        <taxon>Eurotiales</taxon>
        <taxon>Aspergillaceae</taxon>
        <taxon>Aspergillus</taxon>
        <taxon>Aspergillus subgen. Circumdati</taxon>
    </lineage>
</organism>
<feature type="region of interest" description="Disordered" evidence="1">
    <location>
        <begin position="100"/>
        <end position="142"/>
    </location>
</feature>
<name>Q0CWG3_ASPTN</name>